<name>A0A0D1IZP2_BACIU</name>
<dbReference type="FunFam" id="2.60.40.420:FF:000081">
    <property type="entry name" value="Spore coat protein A"/>
    <property type="match status" value="1"/>
</dbReference>
<dbReference type="CDD" id="cd13891">
    <property type="entry name" value="CuRO_3_CotA_like"/>
    <property type="match status" value="1"/>
</dbReference>
<evidence type="ECO:0000259" key="6">
    <source>
        <dbReference type="Pfam" id="PF07731"/>
    </source>
</evidence>
<keyword evidence="4" id="KW-0186">Copper</keyword>
<keyword evidence="2" id="KW-0479">Metal-binding</keyword>
<dbReference type="Gene3D" id="2.60.40.420">
    <property type="entry name" value="Cupredoxins - blue copper proteins"/>
    <property type="match status" value="3"/>
</dbReference>
<dbReference type="PATRIC" id="fig|1423.173.peg.4008"/>
<reference evidence="7 8" key="1">
    <citation type="submission" date="2014-12" db="EMBL/GenBank/DDBJ databases">
        <title>Comparative genome analysis of Bacillus coagulans HM-08, Clostridium butyricum HM-68, Bacillus subtilis HM-66 and Bacillus licheniformis BL-09.</title>
        <authorList>
            <person name="Zhang H."/>
        </authorList>
    </citation>
    <scope>NUCLEOTIDE SEQUENCE [LARGE SCALE GENOMIC DNA]</scope>
    <source>
        <strain evidence="7 8">HM-66</strain>
    </source>
</reference>
<dbReference type="SUPFAM" id="SSF49503">
    <property type="entry name" value="Cupredoxins"/>
    <property type="match status" value="3"/>
</dbReference>
<dbReference type="GO" id="GO:0005507">
    <property type="term" value="F:copper ion binding"/>
    <property type="evidence" value="ECO:0007669"/>
    <property type="project" value="InterPro"/>
</dbReference>
<comment type="similarity">
    <text evidence="1">Belongs to the multicopper oxidase family.</text>
</comment>
<evidence type="ECO:0000256" key="1">
    <source>
        <dbReference type="ARBA" id="ARBA00010609"/>
    </source>
</evidence>
<proteinExistence type="inferred from homology"/>
<organism evidence="7 8">
    <name type="scientific">Bacillus subtilis</name>
    <dbReference type="NCBI Taxonomy" id="1423"/>
    <lineage>
        <taxon>Bacteria</taxon>
        <taxon>Bacillati</taxon>
        <taxon>Bacillota</taxon>
        <taxon>Bacilli</taxon>
        <taxon>Bacillales</taxon>
        <taxon>Bacillaceae</taxon>
        <taxon>Bacillus</taxon>
    </lineage>
</organism>
<evidence type="ECO:0000313" key="8">
    <source>
        <dbReference type="Proteomes" id="UP000032247"/>
    </source>
</evidence>
<dbReference type="InterPro" id="IPR001117">
    <property type="entry name" value="Cu-oxidase_2nd"/>
</dbReference>
<dbReference type="InterPro" id="IPR045087">
    <property type="entry name" value="Cu-oxidase_fam"/>
</dbReference>
<feature type="domain" description="Plastocyanin-like" evidence="5">
    <location>
        <begin position="274"/>
        <end position="360"/>
    </location>
</feature>
<dbReference type="Proteomes" id="UP000032247">
    <property type="component" value="Unassembled WGS sequence"/>
</dbReference>
<dbReference type="EMBL" id="JXBC01000013">
    <property type="protein sequence ID" value="KIU05474.1"/>
    <property type="molecule type" value="Genomic_DNA"/>
</dbReference>
<feature type="domain" description="Plastocyanin-like" evidence="6">
    <location>
        <begin position="432"/>
        <end position="585"/>
    </location>
</feature>
<dbReference type="InterPro" id="IPR008972">
    <property type="entry name" value="Cupredoxin"/>
</dbReference>
<dbReference type="AlphaFoldDB" id="A0A0D1IZP2"/>
<evidence type="ECO:0000259" key="5">
    <source>
        <dbReference type="Pfam" id="PF00394"/>
    </source>
</evidence>
<evidence type="ECO:0000256" key="3">
    <source>
        <dbReference type="ARBA" id="ARBA00023002"/>
    </source>
</evidence>
<comment type="caution">
    <text evidence="7">The sequence shown here is derived from an EMBL/GenBank/DDBJ whole genome shotgun (WGS) entry which is preliminary data.</text>
</comment>
<accession>A0A0D1IZP2</accession>
<dbReference type="GO" id="GO:0016491">
    <property type="term" value="F:oxidoreductase activity"/>
    <property type="evidence" value="ECO:0007669"/>
    <property type="project" value="UniProtKB-KW"/>
</dbReference>
<dbReference type="PANTHER" id="PTHR48267">
    <property type="entry name" value="CUPREDOXIN SUPERFAMILY PROTEIN"/>
    <property type="match status" value="1"/>
</dbReference>
<evidence type="ECO:0000256" key="2">
    <source>
        <dbReference type="ARBA" id="ARBA00022723"/>
    </source>
</evidence>
<evidence type="ECO:0000313" key="7">
    <source>
        <dbReference type="EMBL" id="KIU05474.1"/>
    </source>
</evidence>
<gene>
    <name evidence="7" type="ORF">SC09_contig4orf00272</name>
</gene>
<dbReference type="PANTHER" id="PTHR48267:SF1">
    <property type="entry name" value="BILIRUBIN OXIDASE"/>
    <property type="match status" value="1"/>
</dbReference>
<dbReference type="Pfam" id="PF00394">
    <property type="entry name" value="Cu-oxidase"/>
    <property type="match status" value="1"/>
</dbReference>
<dbReference type="InterPro" id="IPR011706">
    <property type="entry name" value="Cu-oxidase_C"/>
</dbReference>
<evidence type="ECO:0000256" key="4">
    <source>
        <dbReference type="ARBA" id="ARBA00023008"/>
    </source>
</evidence>
<sequence length="587" mass="65700">MVQPLDPKRIPKFVNQLVIPPVYMPTILRQPISGEVIGHAYKIEASEFQQQILPPGFGTTKVFGYSGMIQDPYTGRAVYYKSAPGSTFEAIRGIPVHVQWINNITGPHFLPVDPTLDWANPNSMSVPLPPFPSFPPGFPLAQQPVPIVPHLHGGEHPSYFDGYPDAWFTADGRTGMAFITNTYTFPNVQQPTALWYHDHTMGMTRLNNYAGLTGFYLLRDMNDPIVPFLPSRENEIPLNIQDRSFNTDGSLFYDHMGANPSIHPYVVPEFFGNTIMVNGKVWPNLNVKPQQYRFRVLNGSNARFYRLQLSNKQKFIQIGTDGGYLPQAVELSSLLISPAERADILIDFSTLAPGTTVILTNTANAPFPDGTPADPQTVGQIMQFTVINETVLPPKKLPPVLNSIPQLKPTKTRTLTLFELEGPNGPLKVTLDGQLWGNPVSELPQAGTTEDWQVVNLTDDTHPIHLHLVQFLLVSRQKFHSDAYLKDWMQLNQTTPPSTPPYFVKPKTPPIDAYLQGQPIAPPLNEKGWKDTIQMNAGEVTTIRVRFTSQDGSPFPFDPSLGPGYVWHCHMLEHEDNEMMRPLKVLP</sequence>
<dbReference type="CDD" id="cd13844">
    <property type="entry name" value="CuRO_1_BOD_CotA_like"/>
    <property type="match status" value="1"/>
</dbReference>
<keyword evidence="3" id="KW-0560">Oxidoreductase</keyword>
<dbReference type="CDD" id="cd13868">
    <property type="entry name" value="CuRO_2_CotA_like"/>
    <property type="match status" value="1"/>
</dbReference>
<dbReference type="Pfam" id="PF07731">
    <property type="entry name" value="Cu-oxidase_2"/>
    <property type="match status" value="1"/>
</dbReference>
<protein>
    <submittedName>
        <fullName evidence="7">Bilirubin oxidase</fullName>
    </submittedName>
</protein>